<dbReference type="PANTHER" id="PTHR31373:SF27">
    <property type="entry name" value="TROVE DOMAIN-CONTAINING PROTEIN"/>
    <property type="match status" value="1"/>
</dbReference>
<sequence length="534" mass="61627">MNSEHTTVPKYTLTENGAIALDTTGNLITDYFMMYTRNLTKEKNHQYIEKCWRISPEKTVAVIFNGRDRLTGKKEKSVSNQGMSWLRDHKPYTYMNNILTYVNKYGRWKDLLYLCYMDSGDGVINKNYELNLFANKLRDDITNLNEESDENKVNNISLCAKWAPSENDRNDSRKHFAKKIATILYGKEDNKKMEKYRKDYLVPLRKKINIVEKLMCNNEWDKINYECVPGVASKRLHKAFNIHDGERYSDYLSKVRDGTAKINVTGILPHELANYYVNLRNTQDEYEENETIELQWRTIVDNVKNSGILGNSLAVIDLSGSMFSASNGSIPAQVAISLGIITSQCCNGMFKNKFITFSDKPELVSLIPDDLYKEYTEKGIEPSLYTCFKSLIDVDYGYNTDFVKCCDSIIKYGKDNNVNDDDMPKKLFIFTDMQFDEANVDNENKSVETVYKTIVKKFKAEGYTPPKFIFWNLNSSHKESFPVNCKTEGTAMISGFSEQLLKIFMSYDEFNADLIVDEILAPYIKEIIIDPDEI</sequence>
<feature type="domain" description="DUF2828" evidence="1">
    <location>
        <begin position="14"/>
        <end position="120"/>
    </location>
</feature>
<evidence type="ECO:0008006" key="4">
    <source>
        <dbReference type="Google" id="ProtNLM"/>
    </source>
</evidence>
<name>A0A6C0LXT4_9ZZZZ</name>
<dbReference type="PIRSF" id="PIRSF015417">
    <property type="entry name" value="T31B5_30_vWA"/>
    <property type="match status" value="1"/>
</dbReference>
<feature type="domain" description="DUF7788" evidence="2">
    <location>
        <begin position="311"/>
        <end position="511"/>
    </location>
</feature>
<accession>A0A6C0LXT4</accession>
<dbReference type="InterPro" id="IPR036465">
    <property type="entry name" value="vWFA_dom_sf"/>
</dbReference>
<feature type="domain" description="DUF2828" evidence="1">
    <location>
        <begin position="131"/>
        <end position="309"/>
    </location>
</feature>
<organism evidence="3">
    <name type="scientific">viral metagenome</name>
    <dbReference type="NCBI Taxonomy" id="1070528"/>
    <lineage>
        <taxon>unclassified sequences</taxon>
        <taxon>metagenomes</taxon>
        <taxon>organismal metagenomes</taxon>
    </lineage>
</organism>
<evidence type="ECO:0000259" key="2">
    <source>
        <dbReference type="Pfam" id="PF25043"/>
    </source>
</evidence>
<reference evidence="3" key="1">
    <citation type="journal article" date="2020" name="Nature">
        <title>Giant virus diversity and host interactions through global metagenomics.</title>
        <authorList>
            <person name="Schulz F."/>
            <person name="Roux S."/>
            <person name="Paez-Espino D."/>
            <person name="Jungbluth S."/>
            <person name="Walsh D.A."/>
            <person name="Denef V.J."/>
            <person name="McMahon K.D."/>
            <person name="Konstantinidis K.T."/>
            <person name="Eloe-Fadrosh E.A."/>
            <person name="Kyrpides N.C."/>
            <person name="Woyke T."/>
        </authorList>
    </citation>
    <scope>NUCLEOTIDE SEQUENCE</scope>
    <source>
        <strain evidence="3">GVMAG-S-1017244-22</strain>
    </source>
</reference>
<dbReference type="AlphaFoldDB" id="A0A6C0LXT4"/>
<dbReference type="InterPro" id="IPR058580">
    <property type="entry name" value="DUF2828"/>
</dbReference>
<proteinExistence type="predicted"/>
<protein>
    <recommendedName>
        <fullName evidence="4">DUF2828 family protein</fullName>
    </recommendedName>
</protein>
<dbReference type="Gene3D" id="3.40.50.410">
    <property type="entry name" value="von Willebrand factor, type A domain"/>
    <property type="match status" value="1"/>
</dbReference>
<dbReference type="InterPro" id="IPR011205">
    <property type="entry name" value="UCP015417_vWA"/>
</dbReference>
<dbReference type="InterPro" id="IPR056690">
    <property type="entry name" value="DUF7788"/>
</dbReference>
<evidence type="ECO:0000313" key="3">
    <source>
        <dbReference type="EMBL" id="QHU34818.1"/>
    </source>
</evidence>
<dbReference type="PANTHER" id="PTHR31373">
    <property type="entry name" value="OS06G0652100 PROTEIN"/>
    <property type="match status" value="1"/>
</dbReference>
<evidence type="ECO:0000259" key="1">
    <source>
        <dbReference type="Pfam" id="PF11443"/>
    </source>
</evidence>
<dbReference type="Pfam" id="PF11443">
    <property type="entry name" value="DUF2828"/>
    <property type="match status" value="2"/>
</dbReference>
<dbReference type="EMBL" id="MN740580">
    <property type="protein sequence ID" value="QHU34818.1"/>
    <property type="molecule type" value="Genomic_DNA"/>
</dbReference>
<dbReference type="Pfam" id="PF25043">
    <property type="entry name" value="DUF7788"/>
    <property type="match status" value="1"/>
</dbReference>